<dbReference type="HOGENOM" id="CLU_017511_1_0_1"/>
<evidence type="ECO:0000256" key="1">
    <source>
        <dbReference type="ARBA" id="ARBA00023115"/>
    </source>
</evidence>
<keyword evidence="1" id="KW-0620">Polyamine biosynthesis</keyword>
<feature type="transmembrane region" description="Helical" evidence="2">
    <location>
        <begin position="108"/>
        <end position="130"/>
    </location>
</feature>
<dbReference type="InterPro" id="IPR029063">
    <property type="entry name" value="SAM-dependent_MTases_sf"/>
</dbReference>
<proteinExistence type="predicted"/>
<dbReference type="EMBL" id="KN833690">
    <property type="protein sequence ID" value="KIK29261.1"/>
    <property type="molecule type" value="Genomic_DNA"/>
</dbReference>
<feature type="transmembrane region" description="Helical" evidence="2">
    <location>
        <begin position="169"/>
        <end position="187"/>
    </location>
</feature>
<dbReference type="PANTHER" id="PTHR43317">
    <property type="entry name" value="THERMOSPERMINE SYNTHASE ACAULIS5"/>
    <property type="match status" value="1"/>
</dbReference>
<evidence type="ECO:0008006" key="5">
    <source>
        <dbReference type="Google" id="ProtNLM"/>
    </source>
</evidence>
<dbReference type="NCBIfam" id="NF037959">
    <property type="entry name" value="MFS_SpdSyn"/>
    <property type="match status" value="1"/>
</dbReference>
<feature type="transmembrane region" description="Helical" evidence="2">
    <location>
        <begin position="21"/>
        <end position="40"/>
    </location>
</feature>
<protein>
    <recommendedName>
        <fullName evidence="5">PABS domain-containing protein</fullName>
    </recommendedName>
</protein>
<sequence length="595" mass="65476">MHSPKVYGPGRNVLALRKHGQVVLSVLAVTLGLPLFIAAYKRALNPLFGSVLTEQYLDLVVYSCTALAIVFPRQAIRRILLGLAVLVQIAPHSTYCVGIYAARYGGSANGPLICHMLVLAPVVHLSASLVTYFGSRFVVLFGLASGALQSYSIAELMVHGLSLESRKDYVFLFLGILAYAGWVKVCAAEDKLGLMRNGFEVVSLARQYLRLLFPAVFLLFSVIRPPTLTSYREFPHYSVQYPLRILSSQESTTGVIVVGELLDTLKDTVPDALHSIRFLRASHSLLGGVWTGDAVVTMGDVPRTDESGTPLGDSIYCAFVLQEAVRLVNGTSECPDHHCKRALVIGVGTGIVADALAQHGISTTLVEVDPAVYYAARRYFGLKHPGDDNVFLEDARGWLERRVATLAASSTHPPKFDMVVHDCFSGGGVPEHLYTIEFWNELGAIMTPSGVVAVNFAGKLGSKSSRAVATTLLKAFGQCRVFHDYLGAITEQHLQNEFINAVFFCSKSASPLTFRPSMEGDYLHSYLRRHVLSGLERRELPISLLKNASVWSAEAEDVFLLTDTDKKLNEWQRADAAEHWRVMRKVLPDIVWETY</sequence>
<organism evidence="3 4">
    <name type="scientific">Pisolithus microcarpus 441</name>
    <dbReference type="NCBI Taxonomy" id="765257"/>
    <lineage>
        <taxon>Eukaryota</taxon>
        <taxon>Fungi</taxon>
        <taxon>Dikarya</taxon>
        <taxon>Basidiomycota</taxon>
        <taxon>Agaricomycotina</taxon>
        <taxon>Agaricomycetes</taxon>
        <taxon>Agaricomycetidae</taxon>
        <taxon>Boletales</taxon>
        <taxon>Sclerodermatineae</taxon>
        <taxon>Pisolithaceae</taxon>
        <taxon>Pisolithus</taxon>
    </lineage>
</organism>
<keyword evidence="4" id="KW-1185">Reference proteome</keyword>
<reference evidence="4" key="2">
    <citation type="submission" date="2015-01" db="EMBL/GenBank/DDBJ databases">
        <title>Evolutionary Origins and Diversification of the Mycorrhizal Mutualists.</title>
        <authorList>
            <consortium name="DOE Joint Genome Institute"/>
            <consortium name="Mycorrhizal Genomics Consortium"/>
            <person name="Kohler A."/>
            <person name="Kuo A."/>
            <person name="Nagy L.G."/>
            <person name="Floudas D."/>
            <person name="Copeland A."/>
            <person name="Barry K.W."/>
            <person name="Cichocki N."/>
            <person name="Veneault-Fourrey C."/>
            <person name="LaButti K."/>
            <person name="Lindquist E.A."/>
            <person name="Lipzen A."/>
            <person name="Lundell T."/>
            <person name="Morin E."/>
            <person name="Murat C."/>
            <person name="Riley R."/>
            <person name="Ohm R."/>
            <person name="Sun H."/>
            <person name="Tunlid A."/>
            <person name="Henrissat B."/>
            <person name="Grigoriev I.V."/>
            <person name="Hibbett D.S."/>
            <person name="Martin F."/>
        </authorList>
    </citation>
    <scope>NUCLEOTIDE SEQUENCE [LARGE SCALE GENOMIC DNA]</scope>
    <source>
        <strain evidence="4">441</strain>
    </source>
</reference>
<evidence type="ECO:0000313" key="3">
    <source>
        <dbReference type="EMBL" id="KIK29261.1"/>
    </source>
</evidence>
<feature type="transmembrane region" description="Helical" evidence="2">
    <location>
        <begin position="55"/>
        <end position="72"/>
    </location>
</feature>
<feature type="transmembrane region" description="Helical" evidence="2">
    <location>
        <begin position="137"/>
        <end position="157"/>
    </location>
</feature>
<keyword evidence="2" id="KW-0472">Membrane</keyword>
<dbReference type="SUPFAM" id="SSF53335">
    <property type="entry name" value="S-adenosyl-L-methionine-dependent methyltransferases"/>
    <property type="match status" value="1"/>
</dbReference>
<dbReference type="Proteomes" id="UP000054018">
    <property type="component" value="Unassembled WGS sequence"/>
</dbReference>
<dbReference type="Gene3D" id="3.40.50.150">
    <property type="entry name" value="Vaccinia Virus protein VP39"/>
    <property type="match status" value="1"/>
</dbReference>
<evidence type="ECO:0000256" key="2">
    <source>
        <dbReference type="SAM" id="Phobius"/>
    </source>
</evidence>
<feature type="transmembrane region" description="Helical" evidence="2">
    <location>
        <begin position="79"/>
        <end position="102"/>
    </location>
</feature>
<keyword evidence="2" id="KW-1133">Transmembrane helix</keyword>
<gene>
    <name evidence="3" type="ORF">PISMIDRAFT_27204</name>
</gene>
<name>A0A0C9ZIZ2_9AGAM</name>
<feature type="transmembrane region" description="Helical" evidence="2">
    <location>
        <begin position="208"/>
        <end position="226"/>
    </location>
</feature>
<keyword evidence="2" id="KW-0812">Transmembrane</keyword>
<dbReference type="Pfam" id="PF01564">
    <property type="entry name" value="Spermine_synth"/>
    <property type="match status" value="1"/>
</dbReference>
<evidence type="ECO:0000313" key="4">
    <source>
        <dbReference type="Proteomes" id="UP000054018"/>
    </source>
</evidence>
<dbReference type="GO" id="GO:0006596">
    <property type="term" value="P:polyamine biosynthetic process"/>
    <property type="evidence" value="ECO:0007669"/>
    <property type="project" value="UniProtKB-KW"/>
</dbReference>
<dbReference type="STRING" id="765257.A0A0C9ZIZ2"/>
<dbReference type="OrthoDB" id="2016285at2759"/>
<dbReference type="PANTHER" id="PTHR43317:SF1">
    <property type="entry name" value="THERMOSPERMINE SYNTHASE ACAULIS5"/>
    <property type="match status" value="1"/>
</dbReference>
<dbReference type="CDD" id="cd02440">
    <property type="entry name" value="AdoMet_MTases"/>
    <property type="match status" value="1"/>
</dbReference>
<dbReference type="AlphaFoldDB" id="A0A0C9ZIZ2"/>
<accession>A0A0C9ZIZ2</accession>
<reference evidence="3 4" key="1">
    <citation type="submission" date="2014-04" db="EMBL/GenBank/DDBJ databases">
        <authorList>
            <consortium name="DOE Joint Genome Institute"/>
            <person name="Kuo A."/>
            <person name="Kohler A."/>
            <person name="Costa M.D."/>
            <person name="Nagy L.G."/>
            <person name="Floudas D."/>
            <person name="Copeland A."/>
            <person name="Barry K.W."/>
            <person name="Cichocki N."/>
            <person name="Veneault-Fourrey C."/>
            <person name="LaButti K."/>
            <person name="Lindquist E.A."/>
            <person name="Lipzen A."/>
            <person name="Lundell T."/>
            <person name="Morin E."/>
            <person name="Murat C."/>
            <person name="Sun H."/>
            <person name="Tunlid A."/>
            <person name="Henrissat B."/>
            <person name="Grigoriev I.V."/>
            <person name="Hibbett D.S."/>
            <person name="Martin F."/>
            <person name="Nordberg H.P."/>
            <person name="Cantor M.N."/>
            <person name="Hua S.X."/>
        </authorList>
    </citation>
    <scope>NUCLEOTIDE SEQUENCE [LARGE SCALE GENOMIC DNA]</scope>
    <source>
        <strain evidence="3 4">441</strain>
    </source>
</reference>